<keyword evidence="2" id="KW-1185">Reference proteome</keyword>
<accession>H2IVT6</accession>
<dbReference type="KEGG" id="raq:Rahaq2_3114"/>
<dbReference type="EMBL" id="CP003244">
    <property type="protein sequence ID" value="AEX52934.1"/>
    <property type="molecule type" value="Genomic_DNA"/>
</dbReference>
<reference evidence="1 2" key="1">
    <citation type="journal article" date="2012" name="J. Bacteriol.">
        <title>Complete Genome Sequence of Rahnella aquatilis CIP 78.65.</title>
        <authorList>
            <person name="Martinez R.J."/>
            <person name="Bruce D."/>
            <person name="Detter C."/>
            <person name="Goodwin L.A."/>
            <person name="Han J."/>
            <person name="Han C.S."/>
            <person name="Held B."/>
            <person name="Land M.L."/>
            <person name="Mikhailova N."/>
            <person name="Nolan M."/>
            <person name="Pennacchio L."/>
            <person name="Pitluck S."/>
            <person name="Tapia R."/>
            <person name="Woyke T."/>
            <person name="Sobecky P.A."/>
        </authorList>
    </citation>
    <scope>NUCLEOTIDE SEQUENCE [LARGE SCALE GENOMIC DNA]</scope>
    <source>
        <strain evidence="2">ATCC 33071 / DSM 4594 / JCM 1683 / NBRC 105701 / NCIMB 13365 / CIP 78.65</strain>
    </source>
</reference>
<organism evidence="1 2">
    <name type="scientific">Rahnella aquatilis (strain ATCC 33071 / DSM 4594 / JCM 1683 / NBRC 105701 / NCIMB 13365 / CIP 78.65)</name>
    <dbReference type="NCBI Taxonomy" id="745277"/>
    <lineage>
        <taxon>Bacteria</taxon>
        <taxon>Pseudomonadati</taxon>
        <taxon>Pseudomonadota</taxon>
        <taxon>Gammaproteobacteria</taxon>
        <taxon>Enterobacterales</taxon>
        <taxon>Yersiniaceae</taxon>
        <taxon>Rahnella</taxon>
    </lineage>
</organism>
<proteinExistence type="predicted"/>
<dbReference type="Proteomes" id="UP000009010">
    <property type="component" value="Chromosome"/>
</dbReference>
<sequence length="57" mass="6459">MPLLGVKNRYVSKCITKNHLGDPDFAALEYAPLPRIHPRSAMDRMNQLLALVPKLPF</sequence>
<dbReference type="HOGENOM" id="CLU_2993470_0_0_6"/>
<protein>
    <submittedName>
        <fullName evidence="1">Uncharacterized protein</fullName>
    </submittedName>
</protein>
<dbReference type="AlphaFoldDB" id="H2IVT6"/>
<dbReference type="STRING" id="745277.Rahaq2_3114"/>
<gene>
    <name evidence="1" type="ordered locus">Rahaq2_3114</name>
</gene>
<evidence type="ECO:0000313" key="2">
    <source>
        <dbReference type="Proteomes" id="UP000009010"/>
    </source>
</evidence>
<reference evidence="2" key="2">
    <citation type="submission" date="2012-01" db="EMBL/GenBank/DDBJ databases">
        <title>Complete sequence of chromosome of Rahnella aquatilis CIP 78.65.</title>
        <authorList>
            <person name="Lucas S."/>
            <person name="Han J."/>
            <person name="Lapidus A."/>
            <person name="Cheng J.-F."/>
            <person name="Goodwin L."/>
            <person name="Pitluck S."/>
            <person name="Peters L."/>
            <person name="Ovchinnikova G."/>
            <person name="Held B."/>
            <person name="Detter J.C."/>
            <person name="Han C."/>
            <person name="Tapia R."/>
            <person name="Land M."/>
            <person name="Hauser L."/>
            <person name="Kyrpides N."/>
            <person name="Ivanova N."/>
            <person name="Pagani I."/>
            <person name="Sobecky P."/>
            <person name="Martinez R."/>
            <person name="Woyke T."/>
        </authorList>
    </citation>
    <scope>NUCLEOTIDE SEQUENCE [LARGE SCALE GENOMIC DNA]</scope>
    <source>
        <strain evidence="2">ATCC 33071 / DSM 4594 / JCM 1683 / NBRC 105701 / NCIMB 13365 / CIP 78.65</strain>
    </source>
</reference>
<name>H2IVT6_RAHAC</name>
<evidence type="ECO:0000313" key="1">
    <source>
        <dbReference type="EMBL" id="AEX52934.1"/>
    </source>
</evidence>